<reference evidence="7 8" key="1">
    <citation type="submission" date="2024-06" db="EMBL/GenBank/DDBJ databases">
        <title>Chitinophaga defluvii sp. nov., isolated from municipal sewage.</title>
        <authorList>
            <person name="Zhang L."/>
        </authorList>
    </citation>
    <scope>NUCLEOTIDE SEQUENCE [LARGE SCALE GENOMIC DNA]</scope>
    <source>
        <strain evidence="7 8">H8</strain>
    </source>
</reference>
<proteinExistence type="predicted"/>
<evidence type="ECO:0000256" key="3">
    <source>
        <dbReference type="ARBA" id="ARBA00022989"/>
    </source>
</evidence>
<feature type="domain" description="TM2" evidence="6">
    <location>
        <begin position="50"/>
        <end position="93"/>
    </location>
</feature>
<keyword evidence="4 5" id="KW-0472">Membrane</keyword>
<gene>
    <name evidence="7" type="ORF">ABR189_18150</name>
</gene>
<dbReference type="EMBL" id="JBEXAC010000002">
    <property type="protein sequence ID" value="MET6999317.1"/>
    <property type="molecule type" value="Genomic_DNA"/>
</dbReference>
<evidence type="ECO:0000259" key="6">
    <source>
        <dbReference type="Pfam" id="PF05154"/>
    </source>
</evidence>
<comment type="subcellular location">
    <subcellularLocation>
        <location evidence="1">Membrane</location>
        <topology evidence="1">Multi-pass membrane protein</topology>
    </subcellularLocation>
</comment>
<keyword evidence="2 5" id="KW-0812">Transmembrane</keyword>
<protein>
    <submittedName>
        <fullName evidence="7">TM2 domain-containing protein</fullName>
    </submittedName>
</protein>
<dbReference type="InterPro" id="IPR007829">
    <property type="entry name" value="TM2"/>
</dbReference>
<name>A0ABV2T8H1_9BACT</name>
<organism evidence="7 8">
    <name type="scientific">Chitinophaga defluvii</name>
    <dbReference type="NCBI Taxonomy" id="3163343"/>
    <lineage>
        <taxon>Bacteria</taxon>
        <taxon>Pseudomonadati</taxon>
        <taxon>Bacteroidota</taxon>
        <taxon>Chitinophagia</taxon>
        <taxon>Chitinophagales</taxon>
        <taxon>Chitinophagaceae</taxon>
        <taxon>Chitinophaga</taxon>
    </lineage>
</organism>
<dbReference type="Pfam" id="PF05154">
    <property type="entry name" value="TM2"/>
    <property type="match status" value="1"/>
</dbReference>
<evidence type="ECO:0000313" key="7">
    <source>
        <dbReference type="EMBL" id="MET6999317.1"/>
    </source>
</evidence>
<dbReference type="Proteomes" id="UP001549749">
    <property type="component" value="Unassembled WGS sequence"/>
</dbReference>
<evidence type="ECO:0000256" key="2">
    <source>
        <dbReference type="ARBA" id="ARBA00022692"/>
    </source>
</evidence>
<evidence type="ECO:0000256" key="5">
    <source>
        <dbReference type="SAM" id="Phobius"/>
    </source>
</evidence>
<feature type="transmembrane region" description="Helical" evidence="5">
    <location>
        <begin position="74"/>
        <end position="95"/>
    </location>
</feature>
<feature type="transmembrane region" description="Helical" evidence="5">
    <location>
        <begin position="48"/>
        <end position="68"/>
    </location>
</feature>
<dbReference type="RefSeq" id="WP_354661885.1">
    <property type="nucleotide sequence ID" value="NZ_JBEXAC010000002.1"/>
</dbReference>
<evidence type="ECO:0000313" key="8">
    <source>
        <dbReference type="Proteomes" id="UP001549749"/>
    </source>
</evidence>
<evidence type="ECO:0000256" key="4">
    <source>
        <dbReference type="ARBA" id="ARBA00023136"/>
    </source>
</evidence>
<comment type="caution">
    <text evidence="7">The sequence shown here is derived from an EMBL/GenBank/DDBJ whole genome shotgun (WGS) entry which is preliminary data.</text>
</comment>
<evidence type="ECO:0000256" key="1">
    <source>
        <dbReference type="ARBA" id="ARBA00004141"/>
    </source>
</evidence>
<sequence>MNKFSFTILPGIEQEELLWLQELTKHYPPEKLEQFIALYQLKRRDPEAVLICSLFGLVAIAGIQRFLLNQIAMGILYLFTLGFCFVGSIVDAINYRKLAWEFNKRASVEAASLLGSR</sequence>
<keyword evidence="8" id="KW-1185">Reference proteome</keyword>
<accession>A0ABV2T8H1</accession>
<keyword evidence="3 5" id="KW-1133">Transmembrane helix</keyword>